<dbReference type="Proteomes" id="UP001187192">
    <property type="component" value="Unassembled WGS sequence"/>
</dbReference>
<dbReference type="AlphaFoldDB" id="A0AA88DN21"/>
<gene>
    <name evidence="1" type="ORF">TIFTF001_027372</name>
</gene>
<protein>
    <submittedName>
        <fullName evidence="1">Uncharacterized protein</fullName>
    </submittedName>
</protein>
<organism evidence="1 2">
    <name type="scientific">Ficus carica</name>
    <name type="common">Common fig</name>
    <dbReference type="NCBI Taxonomy" id="3494"/>
    <lineage>
        <taxon>Eukaryota</taxon>
        <taxon>Viridiplantae</taxon>
        <taxon>Streptophyta</taxon>
        <taxon>Embryophyta</taxon>
        <taxon>Tracheophyta</taxon>
        <taxon>Spermatophyta</taxon>
        <taxon>Magnoliopsida</taxon>
        <taxon>eudicotyledons</taxon>
        <taxon>Gunneridae</taxon>
        <taxon>Pentapetalae</taxon>
        <taxon>rosids</taxon>
        <taxon>fabids</taxon>
        <taxon>Rosales</taxon>
        <taxon>Moraceae</taxon>
        <taxon>Ficeae</taxon>
        <taxon>Ficus</taxon>
    </lineage>
</organism>
<evidence type="ECO:0000313" key="2">
    <source>
        <dbReference type="Proteomes" id="UP001187192"/>
    </source>
</evidence>
<reference evidence="1" key="1">
    <citation type="submission" date="2023-07" db="EMBL/GenBank/DDBJ databases">
        <title>draft genome sequence of fig (Ficus carica).</title>
        <authorList>
            <person name="Takahashi T."/>
            <person name="Nishimura K."/>
        </authorList>
    </citation>
    <scope>NUCLEOTIDE SEQUENCE</scope>
</reference>
<accession>A0AA88DN21</accession>
<sequence>MTLSKFSRVIPTCHEGGFGPWFELDWTGHPNHSIAARHGTYTHVNMPETGEGRAAAGFMCTGACKVQLSSLGALTRYNGFLVRYSPLRASGIPLLLIDATKAVRSLRLLPPVRDVVVCLGTP</sequence>
<comment type="caution">
    <text evidence="1">The sequence shown here is derived from an EMBL/GenBank/DDBJ whole genome shotgun (WGS) entry which is preliminary data.</text>
</comment>
<evidence type="ECO:0000313" key="1">
    <source>
        <dbReference type="EMBL" id="GMN58260.1"/>
    </source>
</evidence>
<name>A0AA88DN21_FICCA</name>
<keyword evidence="2" id="KW-1185">Reference proteome</keyword>
<dbReference type="EMBL" id="BTGU01000076">
    <property type="protein sequence ID" value="GMN58260.1"/>
    <property type="molecule type" value="Genomic_DNA"/>
</dbReference>
<proteinExistence type="predicted"/>